<dbReference type="STRING" id="497964.CfE428DRAFT_2477"/>
<evidence type="ECO:0000313" key="2">
    <source>
        <dbReference type="EMBL" id="EDY19888.1"/>
    </source>
</evidence>
<dbReference type="InterPro" id="IPR007899">
    <property type="entry name" value="CHAD_dom"/>
</dbReference>
<dbReference type="PROSITE" id="PS51708">
    <property type="entry name" value="CHAD"/>
    <property type="match status" value="1"/>
</dbReference>
<dbReference type="Pfam" id="PF05235">
    <property type="entry name" value="CHAD"/>
    <property type="match status" value="1"/>
</dbReference>
<dbReference type="RefSeq" id="WP_006979802.1">
    <property type="nucleotide sequence ID" value="NZ_ABVL01000006.1"/>
</dbReference>
<organism evidence="2 3">
    <name type="scientific">Chthoniobacter flavus Ellin428</name>
    <dbReference type="NCBI Taxonomy" id="497964"/>
    <lineage>
        <taxon>Bacteria</taxon>
        <taxon>Pseudomonadati</taxon>
        <taxon>Verrucomicrobiota</taxon>
        <taxon>Spartobacteria</taxon>
        <taxon>Chthoniobacterales</taxon>
        <taxon>Chthoniobacteraceae</taxon>
        <taxon>Chthoniobacter</taxon>
    </lineage>
</organism>
<dbReference type="PANTHER" id="PTHR39339:SF1">
    <property type="entry name" value="CHAD DOMAIN-CONTAINING PROTEIN"/>
    <property type="match status" value="1"/>
</dbReference>
<feature type="domain" description="CHAD" evidence="1">
    <location>
        <begin position="8"/>
        <end position="285"/>
    </location>
</feature>
<dbReference type="InterPro" id="IPR038186">
    <property type="entry name" value="CHAD_dom_sf"/>
</dbReference>
<protein>
    <submittedName>
        <fullName evidence="2">CHAD domain containing protein</fullName>
    </submittedName>
</protein>
<evidence type="ECO:0000313" key="3">
    <source>
        <dbReference type="Proteomes" id="UP000005824"/>
    </source>
</evidence>
<evidence type="ECO:0000259" key="1">
    <source>
        <dbReference type="PROSITE" id="PS51708"/>
    </source>
</evidence>
<gene>
    <name evidence="2" type="ORF">CfE428DRAFT_2477</name>
</gene>
<dbReference type="Proteomes" id="UP000005824">
    <property type="component" value="Unassembled WGS sequence"/>
</dbReference>
<proteinExistence type="predicted"/>
<reference evidence="2 3" key="1">
    <citation type="journal article" date="2011" name="J. Bacteriol.">
        <title>Genome sequence of Chthoniobacter flavus Ellin428, an aerobic heterotrophic soil bacterium.</title>
        <authorList>
            <person name="Kant R."/>
            <person name="van Passel M.W."/>
            <person name="Palva A."/>
            <person name="Lucas S."/>
            <person name="Lapidus A."/>
            <person name="Glavina Del Rio T."/>
            <person name="Dalin E."/>
            <person name="Tice H."/>
            <person name="Bruce D."/>
            <person name="Goodwin L."/>
            <person name="Pitluck S."/>
            <person name="Larimer F.W."/>
            <person name="Land M.L."/>
            <person name="Hauser L."/>
            <person name="Sangwan P."/>
            <person name="de Vos W.M."/>
            <person name="Janssen P.H."/>
            <person name="Smidt H."/>
        </authorList>
    </citation>
    <scope>NUCLEOTIDE SEQUENCE [LARGE SCALE GENOMIC DNA]</scope>
    <source>
        <strain evidence="2 3">Ellin428</strain>
    </source>
</reference>
<dbReference type="EMBL" id="ABVL01000006">
    <property type="protein sequence ID" value="EDY19888.1"/>
    <property type="molecule type" value="Genomic_DNA"/>
</dbReference>
<dbReference type="PANTHER" id="PTHR39339">
    <property type="entry name" value="SLR1444 PROTEIN"/>
    <property type="match status" value="1"/>
</dbReference>
<sequence length="316" mass="36409">MSFCIKTHGRIGAELQRVADQEIAAAQEQLQAYERGGATEAIHEARKHFKKLRALVQLLREPLGPKGTRAEQNFYRDAGREFQRMRDAQALTPLLEKIAERFFETRRPPIIQAAARVLAAEEKRARAKLDKTGGCEAVLDTLREARVRVAGWQLDDYRWKDLRAALRRSYRRARKAWRQACDEPKPSTLHAWRRRTKDLLYHVTLCHSAAPAFMEELAGELDVLSEFLGDDHDLVVLRALLEKHPRDISGGEAREAFFEMLGLRREELLDAAFDLAGRVFPESPGEFIDSLEERRDDHRLRRKKARHMAERLTTPA</sequence>
<keyword evidence="3" id="KW-1185">Reference proteome</keyword>
<comment type="caution">
    <text evidence="2">The sequence shown here is derived from an EMBL/GenBank/DDBJ whole genome shotgun (WGS) entry which is preliminary data.</text>
</comment>
<dbReference type="InParanoid" id="B4D0M6"/>
<accession>B4D0M6</accession>
<name>B4D0M6_9BACT</name>
<dbReference type="SMART" id="SM00880">
    <property type="entry name" value="CHAD"/>
    <property type="match status" value="1"/>
</dbReference>
<dbReference type="eggNOG" id="COG5607">
    <property type="taxonomic scope" value="Bacteria"/>
</dbReference>
<dbReference type="AlphaFoldDB" id="B4D0M6"/>
<dbReference type="Gene3D" id="1.40.20.10">
    <property type="entry name" value="CHAD domain"/>
    <property type="match status" value="1"/>
</dbReference>